<feature type="domain" description="F-box" evidence="1">
    <location>
        <begin position="2"/>
        <end position="48"/>
    </location>
</feature>
<accession>A0A8H6HYP9</accession>
<dbReference type="PROSITE" id="PS50181">
    <property type="entry name" value="FBOX"/>
    <property type="match status" value="1"/>
</dbReference>
<dbReference type="AlphaFoldDB" id="A0A8H6HYP9"/>
<protein>
    <recommendedName>
        <fullName evidence="1">F-box domain-containing protein</fullName>
    </recommendedName>
</protein>
<gene>
    <name evidence="2" type="ORF">DFP72DRAFT_354785</name>
</gene>
<organism evidence="2 3">
    <name type="scientific">Ephemerocybe angulata</name>
    <dbReference type="NCBI Taxonomy" id="980116"/>
    <lineage>
        <taxon>Eukaryota</taxon>
        <taxon>Fungi</taxon>
        <taxon>Dikarya</taxon>
        <taxon>Basidiomycota</taxon>
        <taxon>Agaricomycotina</taxon>
        <taxon>Agaricomycetes</taxon>
        <taxon>Agaricomycetidae</taxon>
        <taxon>Agaricales</taxon>
        <taxon>Agaricineae</taxon>
        <taxon>Psathyrellaceae</taxon>
        <taxon>Ephemerocybe</taxon>
    </lineage>
</organism>
<reference evidence="2 3" key="1">
    <citation type="submission" date="2020-07" db="EMBL/GenBank/DDBJ databases">
        <title>Comparative genomics of pyrophilous fungi reveals a link between fire events and developmental genes.</title>
        <authorList>
            <consortium name="DOE Joint Genome Institute"/>
            <person name="Steindorff A.S."/>
            <person name="Carver A."/>
            <person name="Calhoun S."/>
            <person name="Stillman K."/>
            <person name="Liu H."/>
            <person name="Lipzen A."/>
            <person name="Pangilinan J."/>
            <person name="Labutti K."/>
            <person name="Bruns T.D."/>
            <person name="Grigoriev I.V."/>
        </authorList>
    </citation>
    <scope>NUCLEOTIDE SEQUENCE [LARGE SCALE GENOMIC DNA]</scope>
    <source>
        <strain evidence="2 3">CBS 144469</strain>
    </source>
</reference>
<dbReference type="SUPFAM" id="SSF81383">
    <property type="entry name" value="F-box domain"/>
    <property type="match status" value="1"/>
</dbReference>
<dbReference type="CDD" id="cd09917">
    <property type="entry name" value="F-box_SF"/>
    <property type="match status" value="1"/>
</dbReference>
<evidence type="ECO:0000259" key="1">
    <source>
        <dbReference type="PROSITE" id="PS50181"/>
    </source>
</evidence>
<sequence length="536" mass="60350">MGVRIFSLPLEIHALVFLDLELVDLVYLGWTCRAFREIVSQRVVWENALRMVCARDGLFTPSYPFDEMDLCDLKRAALHPFQWNQRMLSIDPGEQGCLTPHREIPLPRDPRVNPQVEFLDAYILPGGRYVVGSSPNFITLWDLGPIHHSLEYPPRILDTIYDAADRYRISFPTRPSPHGTNCFRICAFFYSIEMNLRCLRVYEVGPLPRSTSFRLLGQLDTFGMAMSWLVGDCVVLETVGAVKWHLVWNVTRNLVTSPFELVGRTFPTLGVSLYLGTVYRLFPYSHLYLQWAVEGCSLLGLQRKELDSEEGDFITNLSAWRIPKLDPIEDKISLPLWHFSTMERIEPDIQVDFDQGEVASLRPDYGSSIPPMAFRSSSVGTSIFHLFLHSPDAPTSKIGLCTVAIVNEGIDESGNSGETTVRLLSHDLLRKPYLISRSRCRHYSVMGDYITSVIETTTPVAASNTRTKYVSETNLVHSRIEADKGSLGGSCRLATVPVKQGNRVTSLCTASGRMAHIGKSNSDRVSTVFISYFLAP</sequence>
<dbReference type="OrthoDB" id="3145038at2759"/>
<evidence type="ECO:0000313" key="3">
    <source>
        <dbReference type="Proteomes" id="UP000521943"/>
    </source>
</evidence>
<comment type="caution">
    <text evidence="2">The sequence shown here is derived from an EMBL/GenBank/DDBJ whole genome shotgun (WGS) entry which is preliminary data.</text>
</comment>
<name>A0A8H6HYP9_9AGAR</name>
<dbReference type="Proteomes" id="UP000521943">
    <property type="component" value="Unassembled WGS sequence"/>
</dbReference>
<evidence type="ECO:0000313" key="2">
    <source>
        <dbReference type="EMBL" id="KAF6754919.1"/>
    </source>
</evidence>
<proteinExistence type="predicted"/>
<dbReference type="EMBL" id="JACGCI010000032">
    <property type="protein sequence ID" value="KAF6754919.1"/>
    <property type="molecule type" value="Genomic_DNA"/>
</dbReference>
<dbReference type="InterPro" id="IPR001810">
    <property type="entry name" value="F-box_dom"/>
</dbReference>
<keyword evidence="3" id="KW-1185">Reference proteome</keyword>
<dbReference type="InterPro" id="IPR036047">
    <property type="entry name" value="F-box-like_dom_sf"/>
</dbReference>